<dbReference type="InterPro" id="IPR050259">
    <property type="entry name" value="SDR"/>
</dbReference>
<dbReference type="CDD" id="cd05333">
    <property type="entry name" value="BKR_SDR_c"/>
    <property type="match status" value="1"/>
</dbReference>
<dbReference type="PANTHER" id="PTHR42879">
    <property type="entry name" value="3-OXOACYL-(ACYL-CARRIER-PROTEIN) REDUCTASE"/>
    <property type="match status" value="1"/>
</dbReference>
<comment type="similarity">
    <text evidence="1">Belongs to the short-chain dehydrogenases/reductases (SDR) family.</text>
</comment>
<keyword evidence="2" id="KW-0560">Oxidoreductase</keyword>
<dbReference type="EMBL" id="FNBM01000003">
    <property type="protein sequence ID" value="SDF52444.1"/>
    <property type="molecule type" value="Genomic_DNA"/>
</dbReference>
<accession>A0A1G7LSW8</accession>
<dbReference type="InterPro" id="IPR011285">
    <property type="entry name" value="FabG-rel"/>
</dbReference>
<dbReference type="Pfam" id="PF13561">
    <property type="entry name" value="adh_short_C2"/>
    <property type="match status" value="1"/>
</dbReference>
<dbReference type="PANTHER" id="PTHR42879:SF2">
    <property type="entry name" value="3-OXOACYL-[ACYL-CARRIER-PROTEIN] REDUCTASE FABG"/>
    <property type="match status" value="1"/>
</dbReference>
<dbReference type="STRING" id="640205.SAMN05216381_1795"/>
<evidence type="ECO:0000313" key="10">
    <source>
        <dbReference type="Proteomes" id="UP000243378"/>
    </source>
</evidence>
<evidence type="ECO:0000256" key="7">
    <source>
        <dbReference type="ARBA" id="ARBA00073443"/>
    </source>
</evidence>
<dbReference type="SUPFAM" id="SSF51735">
    <property type="entry name" value="NAD(P)-binding Rossmann-fold domains"/>
    <property type="match status" value="1"/>
</dbReference>
<comment type="pathway">
    <text evidence="5">Aromatic compound metabolism; p-cumate degradation; acetaldehyde and pyruvate from p-cumate: step 2/7.</text>
</comment>
<dbReference type="PRINTS" id="PR00080">
    <property type="entry name" value="SDRFAMILY"/>
</dbReference>
<dbReference type="FunFam" id="3.40.50.720:FF:000173">
    <property type="entry name" value="3-oxoacyl-[acyl-carrier protein] reductase"/>
    <property type="match status" value="1"/>
</dbReference>
<dbReference type="OrthoDB" id="9804774at2"/>
<comment type="catalytic activity">
    <reaction evidence="4">
        <text>(2R,3S)-2,3-dihydroxy-2,3-dihydro-p-cumate + NAD(+) = 2,3-dihydroxy-p-cumate + NADH + H(+)</text>
        <dbReference type="Rhea" id="RHEA:23772"/>
        <dbReference type="ChEBI" id="CHEBI:15378"/>
        <dbReference type="ChEBI" id="CHEBI:36647"/>
        <dbReference type="ChEBI" id="CHEBI:57540"/>
        <dbReference type="ChEBI" id="CHEBI:57945"/>
        <dbReference type="ChEBI" id="CHEBI:58420"/>
        <dbReference type="EC" id="1.3.1.58"/>
    </reaction>
</comment>
<evidence type="ECO:0000259" key="8">
    <source>
        <dbReference type="SMART" id="SM00822"/>
    </source>
</evidence>
<feature type="domain" description="Ketoreductase" evidence="8">
    <location>
        <begin position="3"/>
        <end position="193"/>
    </location>
</feature>
<evidence type="ECO:0000313" key="9">
    <source>
        <dbReference type="EMBL" id="SDF52444.1"/>
    </source>
</evidence>
<dbReference type="Gene3D" id="3.40.50.720">
    <property type="entry name" value="NAD(P)-binding Rossmann-like Domain"/>
    <property type="match status" value="1"/>
</dbReference>
<name>A0A1G7LSW8_9GAMM</name>
<evidence type="ECO:0000256" key="3">
    <source>
        <dbReference type="ARBA" id="ARBA00042907"/>
    </source>
</evidence>
<dbReference type="EC" id="1.3.1.58" evidence="6"/>
<dbReference type="SMART" id="SM00822">
    <property type="entry name" value="PKS_KR"/>
    <property type="match status" value="1"/>
</dbReference>
<dbReference type="PRINTS" id="PR00081">
    <property type="entry name" value="GDHRDH"/>
</dbReference>
<dbReference type="AlphaFoldDB" id="A0A1G7LSW8"/>
<reference evidence="9 10" key="1">
    <citation type="submission" date="2016-10" db="EMBL/GenBank/DDBJ databases">
        <authorList>
            <person name="de Groot N.N."/>
        </authorList>
    </citation>
    <scope>NUCLEOTIDE SEQUENCE [LARGE SCALE GENOMIC DNA]</scope>
    <source>
        <strain evidence="9 10">LMG 25475</strain>
    </source>
</reference>
<dbReference type="GO" id="GO:0018511">
    <property type="term" value="F:2,3-dihydroxy-2,3-dihydro-p-cumate dehydrogenase activity"/>
    <property type="evidence" value="ECO:0007669"/>
    <property type="project" value="UniProtKB-EC"/>
</dbReference>
<gene>
    <name evidence="9" type="ORF">SAMN05216381_1795</name>
</gene>
<organism evidence="9 10">
    <name type="scientific">Phytopseudomonas seleniipraecipitans</name>
    <dbReference type="NCBI Taxonomy" id="640205"/>
    <lineage>
        <taxon>Bacteria</taxon>
        <taxon>Pseudomonadati</taxon>
        <taxon>Pseudomonadota</taxon>
        <taxon>Gammaproteobacteria</taxon>
        <taxon>Pseudomonadales</taxon>
        <taxon>Pseudomonadaceae</taxon>
        <taxon>Phytopseudomonas</taxon>
    </lineage>
</organism>
<dbReference type="NCBIfam" id="NF004200">
    <property type="entry name" value="PRK05653.1-5"/>
    <property type="match status" value="1"/>
</dbReference>
<evidence type="ECO:0000256" key="5">
    <source>
        <dbReference type="ARBA" id="ARBA00060518"/>
    </source>
</evidence>
<dbReference type="NCBIfam" id="NF009466">
    <property type="entry name" value="PRK12826.1-2"/>
    <property type="match status" value="1"/>
</dbReference>
<sequence length="242" mass="26052">MSETILVTGSSRGIGRAIALRLARAGYDLVLHCRSRRDEAEAVQAQIESIGQRARILQFDVADREACRTALEADIEAHGAPYGVVCNAGLTRDGAFPALSEEDWDVVLRTNLDGFYNVLHPLTMPMVRRRQPGRIVCITSVSGLIGNRGQVNYSASKAGIIGAAKALAIELGKRKITVNCVAPGLIDTEILDEHVPLEEILKMIPAARMGTPEEVAGTVNFLMSEEAAYITRQVIAVNGGLC</sequence>
<dbReference type="NCBIfam" id="TIGR01831">
    <property type="entry name" value="fabG_rel"/>
    <property type="match status" value="1"/>
</dbReference>
<dbReference type="RefSeq" id="WP_092367012.1">
    <property type="nucleotide sequence ID" value="NZ_FNBM01000003.1"/>
</dbReference>
<dbReference type="InterPro" id="IPR002347">
    <property type="entry name" value="SDR_fam"/>
</dbReference>
<evidence type="ECO:0000256" key="4">
    <source>
        <dbReference type="ARBA" id="ARBA00050226"/>
    </source>
</evidence>
<evidence type="ECO:0000256" key="6">
    <source>
        <dbReference type="ARBA" id="ARBA00066455"/>
    </source>
</evidence>
<proteinExistence type="inferred from homology"/>
<dbReference type="Proteomes" id="UP000243378">
    <property type="component" value="Unassembled WGS sequence"/>
</dbReference>
<dbReference type="InterPro" id="IPR057326">
    <property type="entry name" value="KR_dom"/>
</dbReference>
<protein>
    <recommendedName>
        <fullName evidence="7">2,3-dihydroxy-2,3-dihydro-p-cumate dehydrogenase</fullName>
        <ecNumber evidence="6">1.3.1.58</ecNumber>
    </recommendedName>
    <alternativeName>
        <fullName evidence="3">Biphenyl-2,3-dihydro-2,3-diol dehydrogenase</fullName>
    </alternativeName>
</protein>
<dbReference type="InterPro" id="IPR036291">
    <property type="entry name" value="NAD(P)-bd_dom_sf"/>
</dbReference>
<evidence type="ECO:0000256" key="2">
    <source>
        <dbReference type="ARBA" id="ARBA00023002"/>
    </source>
</evidence>
<evidence type="ECO:0000256" key="1">
    <source>
        <dbReference type="ARBA" id="ARBA00006484"/>
    </source>
</evidence>